<evidence type="ECO:0000313" key="2">
    <source>
        <dbReference type="Proteomes" id="UP000190648"/>
    </source>
</evidence>
<accession>A0A1V4KH44</accession>
<keyword evidence="2" id="KW-1185">Reference proteome</keyword>
<dbReference type="AlphaFoldDB" id="A0A1V4KH44"/>
<proteinExistence type="predicted"/>
<protein>
    <submittedName>
        <fullName evidence="1">Uncharacterized protein</fullName>
    </submittedName>
</protein>
<dbReference type="Proteomes" id="UP000190648">
    <property type="component" value="Unassembled WGS sequence"/>
</dbReference>
<dbReference type="EMBL" id="LSYS01003169">
    <property type="protein sequence ID" value="OPJ83790.1"/>
    <property type="molecule type" value="Genomic_DNA"/>
</dbReference>
<evidence type="ECO:0000313" key="1">
    <source>
        <dbReference type="EMBL" id="OPJ83790.1"/>
    </source>
</evidence>
<comment type="caution">
    <text evidence="1">The sequence shown here is derived from an EMBL/GenBank/DDBJ whole genome shotgun (WGS) entry which is preliminary data.</text>
</comment>
<sequence length="84" mass="9404">MQRKKQAYVTYEAGRSGVVLWLRKAVCKLSIESGSSRLISPNYVWEQLGKMLYVLARIHAKDHSSKAAAPMAELWYPGVLPGIV</sequence>
<organism evidence="1 2">
    <name type="scientific">Patagioenas fasciata monilis</name>
    <dbReference type="NCBI Taxonomy" id="372326"/>
    <lineage>
        <taxon>Eukaryota</taxon>
        <taxon>Metazoa</taxon>
        <taxon>Chordata</taxon>
        <taxon>Craniata</taxon>
        <taxon>Vertebrata</taxon>
        <taxon>Euteleostomi</taxon>
        <taxon>Archelosauria</taxon>
        <taxon>Archosauria</taxon>
        <taxon>Dinosauria</taxon>
        <taxon>Saurischia</taxon>
        <taxon>Theropoda</taxon>
        <taxon>Coelurosauria</taxon>
        <taxon>Aves</taxon>
        <taxon>Neognathae</taxon>
        <taxon>Neoaves</taxon>
        <taxon>Columbimorphae</taxon>
        <taxon>Columbiformes</taxon>
        <taxon>Columbidae</taxon>
        <taxon>Patagioenas</taxon>
    </lineage>
</organism>
<reference evidence="1 2" key="1">
    <citation type="submission" date="2016-02" db="EMBL/GenBank/DDBJ databases">
        <title>Band-tailed pigeon sequencing and assembly.</title>
        <authorList>
            <person name="Soares A.E."/>
            <person name="Novak B.J."/>
            <person name="Rice E.S."/>
            <person name="O'Connell B."/>
            <person name="Chang D."/>
            <person name="Weber S."/>
            <person name="Shapiro B."/>
        </authorList>
    </citation>
    <scope>NUCLEOTIDE SEQUENCE [LARGE SCALE GENOMIC DNA]</scope>
    <source>
        <strain evidence="1">BTP2013</strain>
        <tissue evidence="1">Blood</tissue>
    </source>
</reference>
<gene>
    <name evidence="1" type="ORF">AV530_006615</name>
</gene>
<name>A0A1V4KH44_PATFA</name>